<comment type="caution">
    <text evidence="2">The sequence shown here is derived from an EMBL/GenBank/DDBJ whole genome shotgun (WGS) entry which is preliminary data.</text>
</comment>
<reference evidence="2 3" key="1">
    <citation type="submission" date="2023-01" db="EMBL/GenBank/DDBJ databases">
        <title>Draft genome sequence of Nocardiopsis sp. RSe5-2 isolated from halophytes.</title>
        <authorList>
            <person name="Duangmal K."/>
            <person name="Chantavorakit T."/>
        </authorList>
    </citation>
    <scope>NUCLEOTIDE SEQUENCE [LARGE SCALE GENOMIC DNA]</scope>
    <source>
        <strain evidence="2 3">RSe5-2</strain>
    </source>
</reference>
<proteinExistence type="predicted"/>
<dbReference type="EMBL" id="JAQFWQ010000053">
    <property type="protein sequence ID" value="MDA2812547.1"/>
    <property type="molecule type" value="Genomic_DNA"/>
</dbReference>
<dbReference type="Proteomes" id="UP001527866">
    <property type="component" value="Unassembled WGS sequence"/>
</dbReference>
<feature type="region of interest" description="Disordered" evidence="1">
    <location>
        <begin position="103"/>
        <end position="131"/>
    </location>
</feature>
<evidence type="ECO:0000313" key="3">
    <source>
        <dbReference type="Proteomes" id="UP001527866"/>
    </source>
</evidence>
<keyword evidence="3" id="KW-1185">Reference proteome</keyword>
<evidence type="ECO:0000313" key="2">
    <source>
        <dbReference type="EMBL" id="MDA2812547.1"/>
    </source>
</evidence>
<evidence type="ECO:0000256" key="1">
    <source>
        <dbReference type="SAM" id="MobiDB-lite"/>
    </source>
</evidence>
<dbReference type="Gene3D" id="2.60.40.4350">
    <property type="match status" value="1"/>
</dbReference>
<feature type="compositionally biased region" description="Gly residues" evidence="1">
    <location>
        <begin position="112"/>
        <end position="127"/>
    </location>
</feature>
<dbReference type="InterPro" id="IPR019117">
    <property type="entry name" value="CRISPR-assoc_protein_Cmr3"/>
</dbReference>
<dbReference type="Gene3D" id="3.30.70.2940">
    <property type="match status" value="1"/>
</dbReference>
<evidence type="ECO:0008006" key="4">
    <source>
        <dbReference type="Google" id="ProtNLM"/>
    </source>
</evidence>
<accession>A0ABT4U892</accession>
<name>A0ABT4U892_9ACTN</name>
<organism evidence="2 3">
    <name type="scientific">Nocardiopsis endophytica</name>
    <dbReference type="NCBI Taxonomy" id="3018445"/>
    <lineage>
        <taxon>Bacteria</taxon>
        <taxon>Bacillati</taxon>
        <taxon>Actinomycetota</taxon>
        <taxon>Actinomycetes</taxon>
        <taxon>Streptosporangiales</taxon>
        <taxon>Nocardiopsidaceae</taxon>
        <taxon>Nocardiopsis</taxon>
    </lineage>
</organism>
<dbReference type="RefSeq" id="WP_270687142.1">
    <property type="nucleotide sequence ID" value="NZ_JAQFWQ010000053.1"/>
</dbReference>
<sequence>MNAHPSRPPVTDRWLVVQPHDTVQVRDGRSFDAGTGGIAHSVRPWPSTIAGALTAALGGEDPQSVRGPVLVRETGDGWRPYFPAPMDLHTDPERTKVWRMFLPGGPDAEPGAGPGTALGTAPGGGGAAPVTDLHRTAEADGIAGLRLPALPDDAEDEDRRTESCDALLPGRTLQDYLHGTLVAPGSATSYDELDAVDDPVVPEPRTGIGLDPRTRTVRNGMLYRTTHMRLQQGWAFAAHVTPRPEQQRQVDIGPPDPVQFGGLARMADVDPAPGADWPRAPARFPGGRVLLYVATPALWPRGWHPEPPPGAELVSAVVGDPVAVASASPKRGPEGFWNTRVLAWAVPPGSVYLLRFPGEDEAAAWAAEHHARALGPPARERMDTAGFGVVLTGVWS</sequence>
<gene>
    <name evidence="2" type="ORF">O4J56_18025</name>
</gene>
<protein>
    <recommendedName>
        <fullName evidence="4">CRISPR-associated protein Cmr3</fullName>
    </recommendedName>
</protein>
<dbReference type="Pfam" id="PF09700">
    <property type="entry name" value="Cas_Cmr3"/>
    <property type="match status" value="1"/>
</dbReference>